<dbReference type="EMBL" id="UOFG01000177">
    <property type="protein sequence ID" value="VAW62636.1"/>
    <property type="molecule type" value="Genomic_DNA"/>
</dbReference>
<dbReference type="AlphaFoldDB" id="A0A3B0Y2H3"/>
<reference evidence="2" key="1">
    <citation type="submission" date="2018-06" db="EMBL/GenBank/DDBJ databases">
        <authorList>
            <person name="Zhirakovskaya E."/>
        </authorList>
    </citation>
    <scope>NUCLEOTIDE SEQUENCE</scope>
</reference>
<proteinExistence type="predicted"/>
<sequence length="306" mass="35245">MAIIENIMSGEKVVLRSHHVFGRQASNTDTRLTHPEASNLHASIRWNGETWTLKDHSLNGTWLENERVLKNRDIELQVGQQLSFGSLKSSVWRIQHLNEPVSALISMHNEGVDIMLDRIQVLPDEQDPQVSLYVAQSGQWVCEQDDRTFQLSSGDTISLADGREWRLYLPDSIEFTSDVSTSAYLAKENFGCHFKVSADEEHIFLKIKLEELEFDLEERVHHYLLLLLARQRDRDAQEGFDESNQGWIYLDDMSERLGVTLTHLNILIFRARKQVQQVLSSLPFVPQPVERRLGAIRLGFSQFSFT</sequence>
<accession>A0A3B0Y2H3</accession>
<feature type="domain" description="FHA" evidence="1">
    <location>
        <begin position="19"/>
        <end position="68"/>
    </location>
</feature>
<dbReference type="Gene3D" id="2.60.200.20">
    <property type="match status" value="1"/>
</dbReference>
<dbReference type="InterPro" id="IPR000253">
    <property type="entry name" value="FHA_dom"/>
</dbReference>
<dbReference type="InterPro" id="IPR050923">
    <property type="entry name" value="Cell_Proc_Reg/RNA_Proc"/>
</dbReference>
<name>A0A3B0Y2H3_9ZZZZ</name>
<evidence type="ECO:0000313" key="2">
    <source>
        <dbReference type="EMBL" id="VAW62636.1"/>
    </source>
</evidence>
<dbReference type="SMART" id="SM00240">
    <property type="entry name" value="FHA"/>
    <property type="match status" value="1"/>
</dbReference>
<dbReference type="CDD" id="cd00060">
    <property type="entry name" value="FHA"/>
    <property type="match status" value="1"/>
</dbReference>
<dbReference type="PANTHER" id="PTHR23308">
    <property type="entry name" value="NUCLEAR INHIBITOR OF PROTEIN PHOSPHATASE-1"/>
    <property type="match status" value="1"/>
</dbReference>
<gene>
    <name evidence="2" type="ORF">MNBD_GAMMA11-126</name>
</gene>
<organism evidence="2">
    <name type="scientific">hydrothermal vent metagenome</name>
    <dbReference type="NCBI Taxonomy" id="652676"/>
    <lineage>
        <taxon>unclassified sequences</taxon>
        <taxon>metagenomes</taxon>
        <taxon>ecological metagenomes</taxon>
    </lineage>
</organism>
<dbReference type="SUPFAM" id="SSF49879">
    <property type="entry name" value="SMAD/FHA domain"/>
    <property type="match status" value="1"/>
</dbReference>
<evidence type="ECO:0000259" key="1">
    <source>
        <dbReference type="PROSITE" id="PS50006"/>
    </source>
</evidence>
<dbReference type="InterPro" id="IPR008984">
    <property type="entry name" value="SMAD_FHA_dom_sf"/>
</dbReference>
<dbReference type="PROSITE" id="PS50006">
    <property type="entry name" value="FHA_DOMAIN"/>
    <property type="match status" value="1"/>
</dbReference>
<dbReference type="Pfam" id="PF00498">
    <property type="entry name" value="FHA"/>
    <property type="match status" value="1"/>
</dbReference>
<protein>
    <recommendedName>
        <fullName evidence="1">FHA domain-containing protein</fullName>
    </recommendedName>
</protein>